<organism evidence="2 3">
    <name type="scientific">Aristolochia fimbriata</name>
    <name type="common">White veined hardy Dutchman's pipe vine</name>
    <dbReference type="NCBI Taxonomy" id="158543"/>
    <lineage>
        <taxon>Eukaryota</taxon>
        <taxon>Viridiplantae</taxon>
        <taxon>Streptophyta</taxon>
        <taxon>Embryophyta</taxon>
        <taxon>Tracheophyta</taxon>
        <taxon>Spermatophyta</taxon>
        <taxon>Magnoliopsida</taxon>
        <taxon>Magnoliidae</taxon>
        <taxon>Piperales</taxon>
        <taxon>Aristolochiaceae</taxon>
        <taxon>Aristolochia</taxon>
    </lineage>
</organism>
<reference evidence="2 3" key="1">
    <citation type="submission" date="2021-07" db="EMBL/GenBank/DDBJ databases">
        <title>The Aristolochia fimbriata genome: insights into angiosperm evolution, floral development and chemical biosynthesis.</title>
        <authorList>
            <person name="Jiao Y."/>
        </authorList>
    </citation>
    <scope>NUCLEOTIDE SEQUENCE [LARGE SCALE GENOMIC DNA]</scope>
    <source>
        <strain evidence="2">IBCAS-2021</strain>
        <tissue evidence="2">Leaf</tissue>
    </source>
</reference>
<keyword evidence="3" id="KW-1185">Reference proteome</keyword>
<proteinExistence type="predicted"/>
<feature type="compositionally biased region" description="Polar residues" evidence="1">
    <location>
        <begin position="91"/>
        <end position="101"/>
    </location>
</feature>
<accession>A0AAV7E7Z4</accession>
<protein>
    <submittedName>
        <fullName evidence="2">Uncharacterized protein</fullName>
    </submittedName>
</protein>
<gene>
    <name evidence="2" type="ORF">H6P81_016345</name>
</gene>
<comment type="caution">
    <text evidence="2">The sequence shown here is derived from an EMBL/GenBank/DDBJ whole genome shotgun (WGS) entry which is preliminary data.</text>
</comment>
<evidence type="ECO:0000256" key="1">
    <source>
        <dbReference type="SAM" id="MobiDB-lite"/>
    </source>
</evidence>
<evidence type="ECO:0000313" key="3">
    <source>
        <dbReference type="Proteomes" id="UP000825729"/>
    </source>
</evidence>
<name>A0AAV7E7Z4_ARIFI</name>
<dbReference type="EMBL" id="JAINDJ010000006">
    <property type="protein sequence ID" value="KAG9445005.1"/>
    <property type="molecule type" value="Genomic_DNA"/>
</dbReference>
<evidence type="ECO:0000313" key="2">
    <source>
        <dbReference type="EMBL" id="KAG9445005.1"/>
    </source>
</evidence>
<sequence length="116" mass="12716">MAGMGPIHVYRRPRFVRSAMGAGSASRGSQRCASLDLDLLLDARFGPLSLRSAHTSGLDDTQKGLYKECVSVHLLLYFLATRHSRDGRVRSCSTGTPQGHSQRGAVRTPRQIINSY</sequence>
<dbReference type="AlphaFoldDB" id="A0AAV7E7Z4"/>
<feature type="region of interest" description="Disordered" evidence="1">
    <location>
        <begin position="88"/>
        <end position="116"/>
    </location>
</feature>
<dbReference type="Proteomes" id="UP000825729">
    <property type="component" value="Unassembled WGS sequence"/>
</dbReference>